<organism evidence="3 4">
    <name type="scientific">Arenibacter nanhaiticus</name>
    <dbReference type="NCBI Taxonomy" id="558155"/>
    <lineage>
        <taxon>Bacteria</taxon>
        <taxon>Pseudomonadati</taxon>
        <taxon>Bacteroidota</taxon>
        <taxon>Flavobacteriia</taxon>
        <taxon>Flavobacteriales</taxon>
        <taxon>Flavobacteriaceae</taxon>
        <taxon>Arenibacter</taxon>
    </lineage>
</organism>
<dbReference type="PANTHER" id="PTHR31268:SF32">
    <property type="entry name" value="GALACTINOL--SUCROSE GALACTOSYLTRANSFERASE 2-RELATED"/>
    <property type="match status" value="1"/>
</dbReference>
<name>A0A1M6JK14_9FLAO</name>
<proteinExistence type="predicted"/>
<keyword evidence="2" id="KW-0732">Signal</keyword>
<dbReference type="InterPro" id="IPR008811">
    <property type="entry name" value="Glycosyl_hydrolases_36"/>
</dbReference>
<evidence type="ECO:0000256" key="1">
    <source>
        <dbReference type="ARBA" id="ARBA00023277"/>
    </source>
</evidence>
<dbReference type="RefSeq" id="WP_072765157.1">
    <property type="nucleotide sequence ID" value="NZ_FQYX01000022.1"/>
</dbReference>
<evidence type="ECO:0000313" key="4">
    <source>
        <dbReference type="Proteomes" id="UP000184231"/>
    </source>
</evidence>
<evidence type="ECO:0000256" key="2">
    <source>
        <dbReference type="SAM" id="SignalP"/>
    </source>
</evidence>
<dbReference type="EMBL" id="FQYX01000022">
    <property type="protein sequence ID" value="SHJ47067.1"/>
    <property type="molecule type" value="Genomic_DNA"/>
</dbReference>
<keyword evidence="1" id="KW-0119">Carbohydrate metabolism</keyword>
<dbReference type="SUPFAM" id="SSF51445">
    <property type="entry name" value="(Trans)glycosidases"/>
    <property type="match status" value="1"/>
</dbReference>
<keyword evidence="4" id="KW-1185">Reference proteome</keyword>
<sequence length="761" mass="85716">MKRIKILFICISSTLAFACKENKVPISQNKGISVTANSTGLNLIWEGQSRISGTKPLFQGIRPEMDSIVSNNTGTRNKFNFKYQNTEVPVSVGYLPYQDRDALVLTLTTNGTQSIHGEDYVGLFFDDFPNYMDGIGSYLFGDWESWTKPVKVDDFKSSLPEKIQFFLFRYADGAYGAIMPLAGNGYVASLGSQENKFGARSVSYKDNFPADNVPMMAIAFGRDPYQTVKNLYEAGMEAMDKKEGLRKYKSYPEVFESIGWCSWNAFGVEVTEKNLMDAMATFYNNNFPVPFMLIDNGWLSVNGEEQLTDYVFDKKKFPNGFKKSILKLKNTYGLKDIGVWHTMNGFWSGVSKRDFDPPYQKLLMPYYDKEDVHADTLSGKTYFSPNALSDKGQQFYEQWYSYLKDQGISFVKVDQQAVIKRVAKGQLDSGEVAPFLEIAENMEQNLQNAIENNFNGSVINCQNMALEAVYNFGSSAIARSSDDFFPKVTAYYSLEEEKGNAAAHILMNVHNANWLSNLVWPDYDMFQSHHKDGEYHAISRAISGGPIYLTDEPGKQNFKILNKLVYSQGKILRPEQPGRPTEDCLFQINEPKPFKAFTKIGETGIIGAWNTVDKDLVTGTISPSDVHSIKGNKFAVYEHFSQKLKTLERNESMPVQLGRMGYALYNIVPIENDIALIGLVDKYLSQKTIISQSIEQGTIKVNLRASGKFAGLLPKEPVSIWVNDNELASDTWSYQGGLFVVSIPKVNFEAQPIELTIKLKD</sequence>
<dbReference type="Pfam" id="PF05691">
    <property type="entry name" value="Raffinose_syn"/>
    <property type="match status" value="2"/>
</dbReference>
<feature type="chain" id="PRO_5013382431" evidence="2">
    <location>
        <begin position="19"/>
        <end position="761"/>
    </location>
</feature>
<reference evidence="3 4" key="1">
    <citation type="submission" date="2016-11" db="EMBL/GenBank/DDBJ databases">
        <authorList>
            <person name="Jaros S."/>
            <person name="Januszkiewicz K."/>
            <person name="Wedrychowicz H."/>
        </authorList>
    </citation>
    <scope>NUCLEOTIDE SEQUENCE [LARGE SCALE GENOMIC DNA]</scope>
    <source>
        <strain evidence="3 4">CGMCC 1.8863</strain>
    </source>
</reference>
<protein>
    <submittedName>
        <fullName evidence="3">Raffinose synthase or seed imbibition protein Sip1</fullName>
    </submittedName>
</protein>
<dbReference type="STRING" id="558155.SAMN04487911_12232"/>
<dbReference type="Proteomes" id="UP000184231">
    <property type="component" value="Unassembled WGS sequence"/>
</dbReference>
<gene>
    <name evidence="3" type="ORF">SAMN04487911_12232</name>
</gene>
<feature type="signal peptide" evidence="2">
    <location>
        <begin position="1"/>
        <end position="18"/>
    </location>
</feature>
<accession>A0A1M6JK14</accession>
<dbReference type="AlphaFoldDB" id="A0A1M6JK14"/>
<dbReference type="PROSITE" id="PS51257">
    <property type="entry name" value="PROKAR_LIPOPROTEIN"/>
    <property type="match status" value="1"/>
</dbReference>
<evidence type="ECO:0000313" key="3">
    <source>
        <dbReference type="EMBL" id="SHJ47067.1"/>
    </source>
</evidence>
<dbReference type="PANTHER" id="PTHR31268">
    <property type="match status" value="1"/>
</dbReference>
<dbReference type="Gene3D" id="3.20.20.70">
    <property type="entry name" value="Aldolase class I"/>
    <property type="match status" value="1"/>
</dbReference>
<dbReference type="InterPro" id="IPR013785">
    <property type="entry name" value="Aldolase_TIM"/>
</dbReference>
<dbReference type="InterPro" id="IPR017853">
    <property type="entry name" value="GH"/>
</dbReference>
<dbReference type="OrthoDB" id="9758822at2"/>